<dbReference type="OrthoDB" id="5724405at2"/>
<evidence type="ECO:0000313" key="3">
    <source>
        <dbReference type="Proteomes" id="UP000234845"/>
    </source>
</evidence>
<evidence type="ECO:0008006" key="4">
    <source>
        <dbReference type="Google" id="ProtNLM"/>
    </source>
</evidence>
<dbReference type="AlphaFoldDB" id="A0A2N5Y7A7"/>
<gene>
    <name evidence="2" type="ORF">CWI75_02695</name>
</gene>
<dbReference type="Proteomes" id="UP000234845">
    <property type="component" value="Unassembled WGS sequence"/>
</dbReference>
<accession>A0A2N5Y7A7</accession>
<reference evidence="3" key="1">
    <citation type="submission" date="2017-11" db="EMBL/GenBank/DDBJ databases">
        <title>The draft genome sequence of Chromatocurvus sp. F02.</title>
        <authorList>
            <person name="Du Z.-J."/>
            <person name="Chang Y.-Q."/>
        </authorList>
    </citation>
    <scope>NUCLEOTIDE SEQUENCE [LARGE SCALE GENOMIC DNA]</scope>
    <source>
        <strain evidence="3">F02</strain>
    </source>
</reference>
<organism evidence="2 3">
    <name type="scientific">Kineobactrum sediminis</name>
    <dbReference type="NCBI Taxonomy" id="1905677"/>
    <lineage>
        <taxon>Bacteria</taxon>
        <taxon>Pseudomonadati</taxon>
        <taxon>Pseudomonadota</taxon>
        <taxon>Gammaproteobacteria</taxon>
        <taxon>Cellvibrionales</taxon>
        <taxon>Halieaceae</taxon>
        <taxon>Kineobactrum</taxon>
    </lineage>
</organism>
<protein>
    <recommendedName>
        <fullName evidence="4">GTPase</fullName>
    </recommendedName>
</protein>
<feature type="compositionally biased region" description="Basic and acidic residues" evidence="1">
    <location>
        <begin position="366"/>
        <end position="399"/>
    </location>
</feature>
<proteinExistence type="predicted"/>
<comment type="caution">
    <text evidence="2">The sequence shown here is derived from an EMBL/GenBank/DDBJ whole genome shotgun (WGS) entry which is preliminary data.</text>
</comment>
<feature type="region of interest" description="Disordered" evidence="1">
    <location>
        <begin position="363"/>
        <end position="413"/>
    </location>
</feature>
<evidence type="ECO:0000313" key="2">
    <source>
        <dbReference type="EMBL" id="PLW84266.1"/>
    </source>
</evidence>
<feature type="region of interest" description="Disordered" evidence="1">
    <location>
        <begin position="587"/>
        <end position="610"/>
    </location>
</feature>
<name>A0A2N5Y7A7_9GAMM</name>
<sequence length="610" mass="67875">MSDNTPIRLSIPRQERTEFSLFPLTADAASAWAGDLPVTNTPRLVQQLLDAIEELNQVVVPAERRFGLIEAMRPSLQVAMSSLPRRFINQPLVLPAEPQHIADLAEQLFSAAGTAYTLVAVHATRDRESIQNINPARLVCEALQRALCFTGCRIFQRYQLYQTLEPGVWQTLHQLYAFAERQQLTRAQVSGVKGAETTVSATYLKSLLLACCKPSQLRQSDLAAVFRCLEEWSGLASISAAGEGLFSVDLSSDRPPAYAGAMLNSEAPQLRIIATGPVVARLRQLQEESDHTTQQGVVFDNDTRLYPHVIQHMTDALSSISMRNFNRSPFQQQLQVALGLSSAHFHCAGKRNFDQVLRGANYQPDASERKSGNPFMEHRITDQWERNDPDGIHRSENRPDASTGRDSQSIEPDAETRKVLLGESPDDPASSAERFPLFPVQAVNVGPGGYCLRWATGLPGDARSGDVLCVREHDNSEWAIAAIRWTTQLEERDTMVGIELLSPRATAYGAKIRHHQGAPSEAIRVLMLPEIALVAQPRTLVTPRTGFHERLKITLLRNGLRHDIQLQQQVATTSTFSQFEFRDIPEEQKGDPAQDYNPSSDAFESIWSKI</sequence>
<evidence type="ECO:0000256" key="1">
    <source>
        <dbReference type="SAM" id="MobiDB-lite"/>
    </source>
</evidence>
<dbReference type="RefSeq" id="WP_101519902.1">
    <property type="nucleotide sequence ID" value="NZ_PKLZ01000001.1"/>
</dbReference>
<dbReference type="EMBL" id="PKLZ01000001">
    <property type="protein sequence ID" value="PLW84266.1"/>
    <property type="molecule type" value="Genomic_DNA"/>
</dbReference>
<keyword evidence="3" id="KW-1185">Reference proteome</keyword>